<evidence type="ECO:0000313" key="3">
    <source>
        <dbReference type="Proteomes" id="UP001597119"/>
    </source>
</evidence>
<feature type="domain" description="HTH dtxR-type" evidence="1">
    <location>
        <begin position="1"/>
        <end position="62"/>
    </location>
</feature>
<dbReference type="EMBL" id="JBHUDJ010000015">
    <property type="protein sequence ID" value="MFD1589460.1"/>
    <property type="molecule type" value="Genomic_DNA"/>
</dbReference>
<accession>A0ABD6CGW7</accession>
<dbReference type="RefSeq" id="WP_247381069.1">
    <property type="nucleotide sequence ID" value="NZ_JALLGV010000009.1"/>
</dbReference>
<proteinExistence type="predicted"/>
<dbReference type="Gene3D" id="1.10.10.10">
    <property type="entry name" value="Winged helix-like DNA-binding domain superfamily/Winged helix DNA-binding domain"/>
    <property type="match status" value="1"/>
</dbReference>
<dbReference type="PANTHER" id="PTHR33238">
    <property type="entry name" value="IRON (METAL) DEPENDENT REPRESSOR, DTXR FAMILY"/>
    <property type="match status" value="1"/>
</dbReference>
<evidence type="ECO:0000259" key="1">
    <source>
        <dbReference type="PROSITE" id="PS50944"/>
    </source>
</evidence>
<dbReference type="Proteomes" id="UP001597119">
    <property type="component" value="Unassembled WGS sequence"/>
</dbReference>
<sequence length="122" mass="13385">MTGASHYLLVLYIKEQQQSPPIPPGEIADTVGKSPAAATEMLQRLDSKGLVSHEPYNGATLTCEGRTTATDLHERYVTLSWFFRDVLGLDTYEQEAMQLAGAVSADVTDRLTSLLLSEEEPE</sequence>
<dbReference type="InterPro" id="IPR022689">
    <property type="entry name" value="Iron_dep_repressor"/>
</dbReference>
<dbReference type="PROSITE" id="PS50944">
    <property type="entry name" value="HTH_DTXR"/>
    <property type="match status" value="1"/>
</dbReference>
<dbReference type="InterPro" id="IPR022687">
    <property type="entry name" value="HTH_DTXR"/>
</dbReference>
<dbReference type="Pfam" id="PF01325">
    <property type="entry name" value="Fe_dep_repress"/>
    <property type="match status" value="1"/>
</dbReference>
<dbReference type="SMART" id="SM00529">
    <property type="entry name" value="HTH_DTXR"/>
    <property type="match status" value="1"/>
</dbReference>
<name>A0ABD6CGW7_9EURY</name>
<dbReference type="SUPFAM" id="SSF46785">
    <property type="entry name" value="Winged helix' DNA-binding domain"/>
    <property type="match status" value="1"/>
</dbReference>
<evidence type="ECO:0000313" key="2">
    <source>
        <dbReference type="EMBL" id="MFD1589460.1"/>
    </source>
</evidence>
<reference evidence="2 3" key="1">
    <citation type="journal article" date="2019" name="Int. J. Syst. Evol. Microbiol.">
        <title>The Global Catalogue of Microorganisms (GCM) 10K type strain sequencing project: providing services to taxonomists for standard genome sequencing and annotation.</title>
        <authorList>
            <consortium name="The Broad Institute Genomics Platform"/>
            <consortium name="The Broad Institute Genome Sequencing Center for Infectious Disease"/>
            <person name="Wu L."/>
            <person name="Ma J."/>
        </authorList>
    </citation>
    <scope>NUCLEOTIDE SEQUENCE [LARGE SCALE GENOMIC DNA]</scope>
    <source>
        <strain evidence="2 3">CGMCC 1.12125</strain>
    </source>
</reference>
<organism evidence="2 3">
    <name type="scientific">Halorientalis brevis</name>
    <dbReference type="NCBI Taxonomy" id="1126241"/>
    <lineage>
        <taxon>Archaea</taxon>
        <taxon>Methanobacteriati</taxon>
        <taxon>Methanobacteriota</taxon>
        <taxon>Stenosarchaea group</taxon>
        <taxon>Halobacteria</taxon>
        <taxon>Halobacteriales</taxon>
        <taxon>Haloarculaceae</taxon>
        <taxon>Halorientalis</taxon>
    </lineage>
</organism>
<protein>
    <submittedName>
        <fullName evidence="2">Metal-dependent transcriptional regulator</fullName>
    </submittedName>
</protein>
<dbReference type="AlphaFoldDB" id="A0ABD6CGW7"/>
<gene>
    <name evidence="2" type="ORF">ACFR9U_20990</name>
</gene>
<dbReference type="InterPro" id="IPR036390">
    <property type="entry name" value="WH_DNA-bd_sf"/>
</dbReference>
<dbReference type="PANTHER" id="PTHR33238:SF7">
    <property type="entry name" value="IRON-DEPENDENT TRANSCRIPTIONAL REGULATOR"/>
    <property type="match status" value="1"/>
</dbReference>
<dbReference type="InterPro" id="IPR050536">
    <property type="entry name" value="DtxR_MntR_Metal-Reg"/>
</dbReference>
<dbReference type="InterPro" id="IPR036388">
    <property type="entry name" value="WH-like_DNA-bd_sf"/>
</dbReference>
<comment type="caution">
    <text evidence="2">The sequence shown here is derived from an EMBL/GenBank/DDBJ whole genome shotgun (WGS) entry which is preliminary data.</text>
</comment>
<keyword evidence="3" id="KW-1185">Reference proteome</keyword>